<dbReference type="AlphaFoldDB" id="S3DBH7"/>
<sequence>MTATRSPKKCSRTTKTLQQRHKVSIQKHSTSLPSSIKSKSPKAVGRKTKIRNFKLFTQLPIELRLKIWKYASESPRLIPASWKTKGNESTVQVFYELYAGPVPTVLQINRESRNEALRFYKQIGKRINLNGPLSQDGSISQEERLYINEQDTIYFIDNATRYDLLKALRAINKAMPLQRFAIRAERTHDMCHYYMSPPWAGPVKYNFPLLDALRRLPNLVNIIVTVDTSLLYNAKSPQRYFLDKVPAKRLHFANFLNKAVRPEVFQQCFADSFKTVAAQGYPAWRKFLDSNPGWKPPKFEVLHVKRR</sequence>
<dbReference type="Pfam" id="PF20150">
    <property type="entry name" value="2EXR"/>
    <property type="match status" value="1"/>
</dbReference>
<dbReference type="KEGG" id="glz:GLAREA_00461"/>
<feature type="domain" description="2EXR" evidence="2">
    <location>
        <begin position="53"/>
        <end position="149"/>
    </location>
</feature>
<feature type="compositionally biased region" description="Basic residues" evidence="1">
    <location>
        <begin position="1"/>
        <end position="25"/>
    </location>
</feature>
<feature type="region of interest" description="Disordered" evidence="1">
    <location>
        <begin position="1"/>
        <end position="43"/>
    </location>
</feature>
<dbReference type="HOGENOM" id="CLU_906289_0_0_1"/>
<dbReference type="Proteomes" id="UP000016922">
    <property type="component" value="Unassembled WGS sequence"/>
</dbReference>
<name>S3DBH7_GLAL2</name>
<evidence type="ECO:0000313" key="3">
    <source>
        <dbReference type="EMBL" id="EPE29301.1"/>
    </source>
</evidence>
<dbReference type="EMBL" id="KE145367">
    <property type="protein sequence ID" value="EPE29301.1"/>
    <property type="molecule type" value="Genomic_DNA"/>
</dbReference>
<protein>
    <recommendedName>
        <fullName evidence="2">2EXR domain-containing protein</fullName>
    </recommendedName>
</protein>
<gene>
    <name evidence="3" type="ORF">GLAREA_00461</name>
</gene>
<reference evidence="3 4" key="1">
    <citation type="journal article" date="2013" name="BMC Genomics">
        <title>Genomics-driven discovery of the pneumocandin biosynthetic gene cluster in the fungus Glarea lozoyensis.</title>
        <authorList>
            <person name="Chen L."/>
            <person name="Yue Q."/>
            <person name="Zhang X."/>
            <person name="Xiang M."/>
            <person name="Wang C."/>
            <person name="Li S."/>
            <person name="Che Y."/>
            <person name="Ortiz-Lopez F.J."/>
            <person name="Bills G.F."/>
            <person name="Liu X."/>
            <person name="An Z."/>
        </authorList>
    </citation>
    <scope>NUCLEOTIDE SEQUENCE [LARGE SCALE GENOMIC DNA]</scope>
    <source>
        <strain evidence="4">ATCC 20868 / MF5171</strain>
    </source>
</reference>
<feature type="compositionally biased region" description="Low complexity" evidence="1">
    <location>
        <begin position="27"/>
        <end position="42"/>
    </location>
</feature>
<evidence type="ECO:0000259" key="2">
    <source>
        <dbReference type="Pfam" id="PF20150"/>
    </source>
</evidence>
<organism evidence="3 4">
    <name type="scientific">Glarea lozoyensis (strain ATCC 20868 / MF5171)</name>
    <dbReference type="NCBI Taxonomy" id="1116229"/>
    <lineage>
        <taxon>Eukaryota</taxon>
        <taxon>Fungi</taxon>
        <taxon>Dikarya</taxon>
        <taxon>Ascomycota</taxon>
        <taxon>Pezizomycotina</taxon>
        <taxon>Leotiomycetes</taxon>
        <taxon>Helotiales</taxon>
        <taxon>Helotiaceae</taxon>
        <taxon>Glarea</taxon>
    </lineage>
</organism>
<dbReference type="OMA" id="QWETIAF"/>
<dbReference type="RefSeq" id="XP_008083410.1">
    <property type="nucleotide sequence ID" value="XM_008085219.1"/>
</dbReference>
<dbReference type="PANTHER" id="PTHR35910">
    <property type="entry name" value="2EXR DOMAIN-CONTAINING PROTEIN"/>
    <property type="match status" value="1"/>
</dbReference>
<accession>S3DBH7</accession>
<proteinExistence type="predicted"/>
<dbReference type="OrthoDB" id="3513892at2759"/>
<evidence type="ECO:0000313" key="4">
    <source>
        <dbReference type="Proteomes" id="UP000016922"/>
    </source>
</evidence>
<keyword evidence="4" id="KW-1185">Reference proteome</keyword>
<dbReference type="GeneID" id="19459519"/>
<dbReference type="InterPro" id="IPR045518">
    <property type="entry name" value="2EXR"/>
</dbReference>
<evidence type="ECO:0000256" key="1">
    <source>
        <dbReference type="SAM" id="MobiDB-lite"/>
    </source>
</evidence>
<dbReference type="PANTHER" id="PTHR35910:SF6">
    <property type="entry name" value="2EXR DOMAIN-CONTAINING PROTEIN"/>
    <property type="match status" value="1"/>
</dbReference>